<gene>
    <name evidence="4" type="ORF">EVG20_g4374</name>
</gene>
<dbReference type="AlphaFoldDB" id="A0A4Y9YYR7"/>
<feature type="region of interest" description="Disordered" evidence="2">
    <location>
        <begin position="218"/>
        <end position="250"/>
    </location>
</feature>
<evidence type="ECO:0000313" key="4">
    <source>
        <dbReference type="EMBL" id="TFY66711.1"/>
    </source>
</evidence>
<accession>A0A4Y9YYR7</accession>
<sequence>MPVVTGISHGLQYSEFHDVLFLFSKTIIADVATSMKRTLNRSLQALFYRSSAPSSSRLRHRRSSMPIYFRAICICQCPELSQSLWASPCAQKETVSSSISRVAFLAAGVAPPSPVWTVVPAWRAARAHPRWWCRPWLGRFFLFSAQFLGFVDGFVSAHSLLGPRSCPFETVSPPCPVASTYASARALALSLNTRTNGQTRVRSFAACDSELPLREVPRRTPRLKADLQPPRNPQSRPCSQPLDSSPRLPPSLDTVTRFHLTKMFRSTLALLFITLFASVLTVLGGPIEKRNGGRGTYYAVGLGACGVTNNDNQAIVALNTADYAGGAHCGQTISITANGKTHSAQVMDLCPGCGPGGIDMSPSLFESFASLDVGVLQVQWSFA</sequence>
<dbReference type="CDD" id="cd22191">
    <property type="entry name" value="DPBB_RlpA_EXP_N-like"/>
    <property type="match status" value="1"/>
</dbReference>
<dbReference type="Proteomes" id="UP000298327">
    <property type="component" value="Unassembled WGS sequence"/>
</dbReference>
<proteinExistence type="predicted"/>
<evidence type="ECO:0000256" key="1">
    <source>
        <dbReference type="ARBA" id="ARBA00022729"/>
    </source>
</evidence>
<keyword evidence="3" id="KW-0812">Transmembrane</keyword>
<dbReference type="InterPro" id="IPR036908">
    <property type="entry name" value="RlpA-like_sf"/>
</dbReference>
<feature type="compositionally biased region" description="Low complexity" evidence="2">
    <location>
        <begin position="239"/>
        <end position="250"/>
    </location>
</feature>
<name>A0A4Y9YYR7_9AGAM</name>
<reference evidence="4 5" key="1">
    <citation type="submission" date="2019-02" db="EMBL/GenBank/DDBJ databases">
        <title>Genome sequencing of the rare red list fungi Dentipellis fragilis.</title>
        <authorList>
            <person name="Buettner E."/>
            <person name="Kellner H."/>
        </authorList>
    </citation>
    <scope>NUCLEOTIDE SEQUENCE [LARGE SCALE GENOMIC DNA]</scope>
    <source>
        <strain evidence="4 5">DSM 105465</strain>
    </source>
</reference>
<dbReference type="Gene3D" id="2.40.40.10">
    <property type="entry name" value="RlpA-like domain"/>
    <property type="match status" value="1"/>
</dbReference>
<comment type="caution">
    <text evidence="4">The sequence shown here is derived from an EMBL/GenBank/DDBJ whole genome shotgun (WGS) entry which is preliminary data.</text>
</comment>
<keyword evidence="3" id="KW-1133">Transmembrane helix</keyword>
<keyword evidence="5" id="KW-1185">Reference proteome</keyword>
<dbReference type="OrthoDB" id="406505at2759"/>
<dbReference type="InterPro" id="IPR051477">
    <property type="entry name" value="Expansin_CellWall"/>
</dbReference>
<dbReference type="SUPFAM" id="SSF50685">
    <property type="entry name" value="Barwin-like endoglucanases"/>
    <property type="match status" value="1"/>
</dbReference>
<dbReference type="PANTHER" id="PTHR31836">
    <property type="match status" value="1"/>
</dbReference>
<protein>
    <recommendedName>
        <fullName evidence="6">RlpA-like protein double-psi beta-barrel domain-containing protein</fullName>
    </recommendedName>
</protein>
<evidence type="ECO:0008006" key="6">
    <source>
        <dbReference type="Google" id="ProtNLM"/>
    </source>
</evidence>
<organism evidence="4 5">
    <name type="scientific">Dentipellis fragilis</name>
    <dbReference type="NCBI Taxonomy" id="205917"/>
    <lineage>
        <taxon>Eukaryota</taxon>
        <taxon>Fungi</taxon>
        <taxon>Dikarya</taxon>
        <taxon>Basidiomycota</taxon>
        <taxon>Agaricomycotina</taxon>
        <taxon>Agaricomycetes</taxon>
        <taxon>Russulales</taxon>
        <taxon>Hericiaceae</taxon>
        <taxon>Dentipellis</taxon>
    </lineage>
</organism>
<feature type="transmembrane region" description="Helical" evidence="3">
    <location>
        <begin position="263"/>
        <end position="284"/>
    </location>
</feature>
<dbReference type="STRING" id="205917.A0A4Y9YYR7"/>
<keyword evidence="1" id="KW-0732">Signal</keyword>
<dbReference type="PANTHER" id="PTHR31836:SF25">
    <property type="entry name" value="RLPA-LIKE PROTEIN DOUBLE-PSI BETA-BARREL DOMAIN-CONTAINING PROTEIN"/>
    <property type="match status" value="1"/>
</dbReference>
<evidence type="ECO:0000313" key="5">
    <source>
        <dbReference type="Proteomes" id="UP000298327"/>
    </source>
</evidence>
<keyword evidence="3" id="KW-0472">Membrane</keyword>
<evidence type="ECO:0000256" key="3">
    <source>
        <dbReference type="SAM" id="Phobius"/>
    </source>
</evidence>
<dbReference type="EMBL" id="SEOQ01000224">
    <property type="protein sequence ID" value="TFY66711.1"/>
    <property type="molecule type" value="Genomic_DNA"/>
</dbReference>
<evidence type="ECO:0000256" key="2">
    <source>
        <dbReference type="SAM" id="MobiDB-lite"/>
    </source>
</evidence>